<gene>
    <name evidence="2" type="ORF">EV192_11198</name>
</gene>
<dbReference type="AlphaFoldDB" id="A0A4R2J471"/>
<name>A0A4R2J471_9PSEU</name>
<accession>A0A4R2J471</accession>
<dbReference type="Pfam" id="PF24391">
    <property type="entry name" value="HD-CE"/>
    <property type="match status" value="1"/>
</dbReference>
<reference evidence="2 3" key="1">
    <citation type="submission" date="2019-03" db="EMBL/GenBank/DDBJ databases">
        <title>Genomic Encyclopedia of Type Strains, Phase IV (KMG-IV): sequencing the most valuable type-strain genomes for metagenomic binning, comparative biology and taxonomic classification.</title>
        <authorList>
            <person name="Goeker M."/>
        </authorList>
    </citation>
    <scope>NUCLEOTIDE SEQUENCE [LARGE SCALE GENOMIC DNA]</scope>
    <source>
        <strain evidence="2 3">DSM 45934</strain>
    </source>
</reference>
<dbReference type="OrthoDB" id="9802640at2"/>
<dbReference type="SUPFAM" id="SSF55874">
    <property type="entry name" value="ATPase domain of HSP90 chaperone/DNA topoisomerase II/histidine kinase"/>
    <property type="match status" value="1"/>
</dbReference>
<evidence type="ECO:0000259" key="1">
    <source>
        <dbReference type="Pfam" id="PF24391"/>
    </source>
</evidence>
<dbReference type="InterPro" id="IPR056471">
    <property type="entry name" value="HD-CE"/>
</dbReference>
<dbReference type="InterPro" id="IPR036890">
    <property type="entry name" value="HATPase_C_sf"/>
</dbReference>
<organism evidence="2 3">
    <name type="scientific">Actinocrispum wychmicini</name>
    <dbReference type="NCBI Taxonomy" id="1213861"/>
    <lineage>
        <taxon>Bacteria</taxon>
        <taxon>Bacillati</taxon>
        <taxon>Actinomycetota</taxon>
        <taxon>Actinomycetes</taxon>
        <taxon>Pseudonocardiales</taxon>
        <taxon>Pseudonocardiaceae</taxon>
        <taxon>Actinocrispum</taxon>
    </lineage>
</organism>
<dbReference type="PRINTS" id="PR00775">
    <property type="entry name" value="HEATSHOCK90"/>
</dbReference>
<dbReference type="EMBL" id="SLWS01000011">
    <property type="protein sequence ID" value="TCO52904.1"/>
    <property type="molecule type" value="Genomic_DNA"/>
</dbReference>
<evidence type="ECO:0000313" key="2">
    <source>
        <dbReference type="EMBL" id="TCO52904.1"/>
    </source>
</evidence>
<evidence type="ECO:0000313" key="3">
    <source>
        <dbReference type="Proteomes" id="UP000295680"/>
    </source>
</evidence>
<comment type="caution">
    <text evidence="2">The sequence shown here is derived from an EMBL/GenBank/DDBJ whole genome shotgun (WGS) entry which is preliminary data.</text>
</comment>
<dbReference type="RefSeq" id="WP_132123873.1">
    <property type="nucleotide sequence ID" value="NZ_SLWS01000011.1"/>
</dbReference>
<dbReference type="Proteomes" id="UP000295680">
    <property type="component" value="Unassembled WGS sequence"/>
</dbReference>
<sequence length="1106" mass="124935">MPDLAGTRLWARFVKISSDEQRMLVKTLVGHVRPLLGRIVETFPTYTLHDESHAINVVDRMGDLLGSELDKVRPLEAAMLILSAYYHDVGMVFDEKELETLRWEPWFAQFLNQHPEAYIEFHENDQVLSTGLAEWYCRWRHAERVFVHLNTLAEENFLWGVVSIREALGQVCRSHNLDTGVLKQDELFRTDFLASCDLRMCAILLRLADILDFDRSRSPKSVFTHLRLDSSDSDRMRASRLAWTKHLASDGFLFPTSRPGDYQVTFIAAPDDPAVEHDIREFLDVIDREFKECAAVRRSCSELWRDLPLPELVNRSQIQARGYRYGNYRFELAREQVLRLFMGDNLYESSYAFIRELVQNSIDTSRHREHHERACGRGQFTVQPIRLRDWRDHEGRRWIRIDDFGMGMDESVVEQYFLAVGNSYYRSATFKADQLRYSQSGQDQFQPISRFGIGLLSCFLMADRVEVSTRRVPDNTDIAPALRLSLDGIDSYYTLQTEPLRPRPMPTPGGDENGYRIEPGTSIAIRIDGAKEESFSLATIVNRYVLTPPVPITVNGEDAGGDAEKLMGTPWRSGTVYLPLLPDGGVCEAEISDRDPGGPVLKIVPLDLTAVSPDPRFRGQMVLLFLRGVQTPGPQYLYDIRFTRGRLSFPEAMLQPDNRPLDQREPKRHLSIDVSRWIADPDTLPRLADSLNMSHNGIRVPLSVVIEGEEDGQTIVAQVGLQAATYFDEVDKWAIRTDEPYLTVGQDGLAVSPVGQSLAAGRWRQERGILVNLPSTLTDNATIPSTLCWSAAVRLGAFELRDEIQPQFSVSRDTISSWPWYVMSCVHLAYCRALAESGDSQAALLLMLRADLFGTFGGFGRLVDRTWGTVMSDPLVSAPDGWRAEPIIPLYQDPPFIAVEHGSTSNPIVADLVSHNSLVESLADPAVSGHRFVRVPSLATVQGFELVDRSFVELLVGGLTQLGVRVAFDDAVPQTRNRLGGQGMITYRVMGRDDTEVPEGLRHYPPMVFVEHLRGRYLRVRNAALNINHPLSKWLIRATSALRATRRGVWSSLWQELTRNHEELAGPALAESVALVNRLLESLRFQGFEMPPPDDLVLSVDDYLVS</sequence>
<protein>
    <recommendedName>
        <fullName evidence="1">HD-CE domain-containing protein</fullName>
    </recommendedName>
</protein>
<proteinExistence type="predicted"/>
<dbReference type="Gene3D" id="3.30.565.10">
    <property type="entry name" value="Histidine kinase-like ATPase, C-terminal domain"/>
    <property type="match status" value="1"/>
</dbReference>
<feature type="domain" description="HD-CE" evidence="1">
    <location>
        <begin position="43"/>
        <end position="291"/>
    </location>
</feature>
<dbReference type="InterPro" id="IPR020575">
    <property type="entry name" value="Hsp90_N"/>
</dbReference>
<keyword evidence="3" id="KW-1185">Reference proteome</keyword>